<dbReference type="InterPro" id="IPR042070">
    <property type="entry name" value="PucR_C-HTH_sf"/>
</dbReference>
<feature type="domain" description="PucR C-terminal helix-turn-helix" evidence="3">
    <location>
        <begin position="442"/>
        <end position="500"/>
    </location>
</feature>
<feature type="domain" description="Purine catabolism PurC-like" evidence="2">
    <location>
        <begin position="32"/>
        <end position="145"/>
    </location>
</feature>
<protein>
    <submittedName>
        <fullName evidence="5">Purine catabolism regulatory protein</fullName>
    </submittedName>
</protein>
<comment type="similarity">
    <text evidence="1">Belongs to the CdaR family.</text>
</comment>
<evidence type="ECO:0000256" key="1">
    <source>
        <dbReference type="ARBA" id="ARBA00006754"/>
    </source>
</evidence>
<dbReference type="Pfam" id="PF13556">
    <property type="entry name" value="HTH_30"/>
    <property type="match status" value="1"/>
</dbReference>
<evidence type="ECO:0000313" key="5">
    <source>
        <dbReference type="EMBL" id="SEB72318.1"/>
    </source>
</evidence>
<sequence length="506" mass="54332">MYRQVHSQTPGVLCGSPKDFYDGFMSITLAALLSVPSLKLKKVGAAESTLSTPIQWVAVTEQENPQRFLSGGELVLTTGLRQKTAAAQRHFVRMVQRSGAVGIGFGTGLSSEVVPPALVAEANRWDIPVVEVPYETPFIALGKLVAEAQHADHLAKLERMLSGHQVLARSLLSGGGLPALLRQLAGLLRTDLRLRRYGREIFSTTAGSVGEPDSGHWLDVAISTGQRDATTLQVREPFRDAGILDYAKSLISLELNNQKHQRDASRKLAGQVMQDVIRGVLDPKDAGTRLSTIGVAAAKRQVVILVRPAPGNTPAQNKAIMSTPLPPELEGVPTAVVDSELLIITPEDKTAVDAAKAVHALLAEAGLKATIGIGGHYAKANGLRWSYFEARDAVARGLPVNEPERLSLTSLLLASEDVPLSDMAMETLKPLYDFDAAHGAGLLSTLESYLEHDGSVAAVAQALTLHRNTVRYRLAQITELSGYDPSTTADRVQLWLALAISRLGTR</sequence>
<dbReference type="AlphaFoldDB" id="A0A1H4LNV7"/>
<evidence type="ECO:0000259" key="3">
    <source>
        <dbReference type="Pfam" id="PF13556"/>
    </source>
</evidence>
<accession>A0A1H4LNV7</accession>
<dbReference type="Pfam" id="PF17853">
    <property type="entry name" value="GGDEF_2"/>
    <property type="match status" value="1"/>
</dbReference>
<organism evidence="5 6">
    <name type="scientific">Arthrobacter woluwensis</name>
    <dbReference type="NCBI Taxonomy" id="156980"/>
    <lineage>
        <taxon>Bacteria</taxon>
        <taxon>Bacillati</taxon>
        <taxon>Actinomycetota</taxon>
        <taxon>Actinomycetes</taxon>
        <taxon>Micrococcales</taxon>
        <taxon>Micrococcaceae</taxon>
        <taxon>Arthrobacter</taxon>
    </lineage>
</organism>
<evidence type="ECO:0000259" key="2">
    <source>
        <dbReference type="Pfam" id="PF07905"/>
    </source>
</evidence>
<dbReference type="EMBL" id="FNSN01000003">
    <property type="protein sequence ID" value="SEB72318.1"/>
    <property type="molecule type" value="Genomic_DNA"/>
</dbReference>
<gene>
    <name evidence="5" type="ORF">SAMN04489745_1070</name>
</gene>
<dbReference type="Gene3D" id="1.10.10.2840">
    <property type="entry name" value="PucR C-terminal helix-turn-helix domain"/>
    <property type="match status" value="1"/>
</dbReference>
<evidence type="ECO:0000259" key="4">
    <source>
        <dbReference type="Pfam" id="PF17853"/>
    </source>
</evidence>
<dbReference type="InterPro" id="IPR025736">
    <property type="entry name" value="PucR_C-HTH_dom"/>
</dbReference>
<keyword evidence="6" id="KW-1185">Reference proteome</keyword>
<proteinExistence type="inferred from homology"/>
<evidence type="ECO:0000313" key="6">
    <source>
        <dbReference type="Proteomes" id="UP000182652"/>
    </source>
</evidence>
<dbReference type="InterPro" id="IPR041522">
    <property type="entry name" value="CdaR_GGDEF"/>
</dbReference>
<dbReference type="Proteomes" id="UP000182652">
    <property type="component" value="Unassembled WGS sequence"/>
</dbReference>
<name>A0A1H4LNV7_9MICC</name>
<dbReference type="STRING" id="156980.SAMN04489745_1070"/>
<feature type="domain" description="CdaR GGDEF-like" evidence="4">
    <location>
        <begin position="283"/>
        <end position="394"/>
    </location>
</feature>
<dbReference type="PANTHER" id="PTHR33744">
    <property type="entry name" value="CARBOHYDRATE DIACID REGULATOR"/>
    <property type="match status" value="1"/>
</dbReference>
<dbReference type="InterPro" id="IPR012914">
    <property type="entry name" value="PucR_dom"/>
</dbReference>
<dbReference type="Pfam" id="PF07905">
    <property type="entry name" value="PucR"/>
    <property type="match status" value="1"/>
</dbReference>
<reference evidence="5 6" key="1">
    <citation type="submission" date="2016-10" db="EMBL/GenBank/DDBJ databases">
        <authorList>
            <person name="de Groot N.N."/>
        </authorList>
    </citation>
    <scope>NUCLEOTIDE SEQUENCE [LARGE SCALE GENOMIC DNA]</scope>
    <source>
        <strain evidence="5 6">DSM 10495</strain>
    </source>
</reference>
<dbReference type="InterPro" id="IPR051448">
    <property type="entry name" value="CdaR-like_regulators"/>
</dbReference>